<dbReference type="GO" id="GO:0043138">
    <property type="term" value="F:3'-5' DNA helicase activity"/>
    <property type="evidence" value="ECO:0007669"/>
    <property type="project" value="UniProtKB-EC"/>
</dbReference>
<dbReference type="EMBL" id="RBQT01000144">
    <property type="protein sequence ID" value="RMP75950.1"/>
    <property type="molecule type" value="Genomic_DNA"/>
</dbReference>
<dbReference type="InterPro" id="IPR000212">
    <property type="entry name" value="DNA_helicase_UvrD/REP"/>
</dbReference>
<evidence type="ECO:0000313" key="12">
    <source>
        <dbReference type="Proteomes" id="UP000282289"/>
    </source>
</evidence>
<dbReference type="Proteomes" id="UP000282289">
    <property type="component" value="Unassembled WGS sequence"/>
</dbReference>
<comment type="catalytic activity">
    <reaction evidence="6">
        <text>Couples ATP hydrolysis with the unwinding of duplex DNA by translocating in the 3'-5' direction.</text>
        <dbReference type="EC" id="5.6.2.4"/>
    </reaction>
</comment>
<dbReference type="Gene3D" id="3.40.50.300">
    <property type="entry name" value="P-loop containing nucleotide triphosphate hydrolases"/>
    <property type="match status" value="2"/>
</dbReference>
<evidence type="ECO:0000259" key="10">
    <source>
        <dbReference type="PROSITE" id="PS51198"/>
    </source>
</evidence>
<evidence type="ECO:0000256" key="3">
    <source>
        <dbReference type="ARBA" id="ARBA00022806"/>
    </source>
</evidence>
<feature type="domain" description="UvrD-like helicase ATP-binding" evidence="10">
    <location>
        <begin position="182"/>
        <end position="466"/>
    </location>
</feature>
<comment type="caution">
    <text evidence="11">The sequence shown here is derived from an EMBL/GenBank/DDBJ whole genome shotgun (WGS) entry which is preliminary data.</text>
</comment>
<keyword evidence="5" id="KW-0413">Isomerase</keyword>
<evidence type="ECO:0000256" key="5">
    <source>
        <dbReference type="ARBA" id="ARBA00023235"/>
    </source>
</evidence>
<evidence type="ECO:0000256" key="4">
    <source>
        <dbReference type="ARBA" id="ARBA00022840"/>
    </source>
</evidence>
<dbReference type="AlphaFoldDB" id="A0A7Z6U303"/>
<feature type="binding site" evidence="9">
    <location>
        <begin position="203"/>
        <end position="210"/>
    </location>
    <ligand>
        <name>ATP</name>
        <dbReference type="ChEBI" id="CHEBI:30616"/>
    </ligand>
</feature>
<dbReference type="Pfam" id="PF13361">
    <property type="entry name" value="UvrD_C"/>
    <property type="match status" value="1"/>
</dbReference>
<dbReference type="InterPro" id="IPR027417">
    <property type="entry name" value="P-loop_NTPase"/>
</dbReference>
<dbReference type="GO" id="GO:0000725">
    <property type="term" value="P:recombinational repair"/>
    <property type="evidence" value="ECO:0007669"/>
    <property type="project" value="TreeGrafter"/>
</dbReference>
<evidence type="ECO:0000256" key="7">
    <source>
        <dbReference type="ARBA" id="ARBA00034808"/>
    </source>
</evidence>
<evidence type="ECO:0000256" key="6">
    <source>
        <dbReference type="ARBA" id="ARBA00034617"/>
    </source>
</evidence>
<dbReference type="InterPro" id="IPR014016">
    <property type="entry name" value="UvrD-like_ATP-bd"/>
</dbReference>
<protein>
    <recommendedName>
        <fullName evidence="7">DNA 3'-5' helicase</fullName>
        <ecNumber evidence="7">5.6.2.4</ecNumber>
    </recommendedName>
</protein>
<evidence type="ECO:0000256" key="8">
    <source>
        <dbReference type="ARBA" id="ARBA00048988"/>
    </source>
</evidence>
<dbReference type="GO" id="GO:0016787">
    <property type="term" value="F:hydrolase activity"/>
    <property type="evidence" value="ECO:0007669"/>
    <property type="project" value="UniProtKB-UniRule"/>
</dbReference>
<dbReference type="GO" id="GO:0005829">
    <property type="term" value="C:cytosol"/>
    <property type="evidence" value="ECO:0007669"/>
    <property type="project" value="TreeGrafter"/>
</dbReference>
<accession>A0A7Z6U303</accession>
<reference evidence="11 12" key="1">
    <citation type="submission" date="2018-08" db="EMBL/GenBank/DDBJ databases">
        <title>Recombination of ecologically and evolutionarily significant loci maintains genetic cohesion in the Pseudomonas syringae species complex.</title>
        <authorList>
            <person name="Dillon M."/>
            <person name="Thakur S."/>
            <person name="Almeida R.N.D."/>
            <person name="Weir B.S."/>
            <person name="Guttman D.S."/>
        </authorList>
    </citation>
    <scope>NUCLEOTIDE SEQUENCE [LARGE SCALE GENOMIC DNA]</scope>
    <source>
        <strain evidence="11 12">ICMP 19589</strain>
    </source>
</reference>
<gene>
    <name evidence="11" type="ORF">ALQ15_02240</name>
</gene>
<comment type="catalytic activity">
    <reaction evidence="8">
        <text>ATP + H2O = ADP + phosphate + H(+)</text>
        <dbReference type="Rhea" id="RHEA:13065"/>
        <dbReference type="ChEBI" id="CHEBI:15377"/>
        <dbReference type="ChEBI" id="CHEBI:15378"/>
        <dbReference type="ChEBI" id="CHEBI:30616"/>
        <dbReference type="ChEBI" id="CHEBI:43474"/>
        <dbReference type="ChEBI" id="CHEBI:456216"/>
        <dbReference type="EC" id="5.6.2.4"/>
    </reaction>
</comment>
<dbReference type="PANTHER" id="PTHR11070">
    <property type="entry name" value="UVRD / RECB / PCRA DNA HELICASE FAMILY MEMBER"/>
    <property type="match status" value="1"/>
</dbReference>
<evidence type="ECO:0000256" key="1">
    <source>
        <dbReference type="ARBA" id="ARBA00022741"/>
    </source>
</evidence>
<name>A0A7Z6U303_PSESF</name>
<dbReference type="PROSITE" id="PS51198">
    <property type="entry name" value="UVRD_HELICASE_ATP_BIND"/>
    <property type="match status" value="1"/>
</dbReference>
<evidence type="ECO:0000256" key="2">
    <source>
        <dbReference type="ARBA" id="ARBA00022801"/>
    </source>
</evidence>
<keyword evidence="2 9" id="KW-0378">Hydrolase</keyword>
<dbReference type="GO" id="GO:0003677">
    <property type="term" value="F:DNA binding"/>
    <property type="evidence" value="ECO:0007669"/>
    <property type="project" value="InterPro"/>
</dbReference>
<dbReference type="SUPFAM" id="SSF52540">
    <property type="entry name" value="P-loop containing nucleoside triphosphate hydrolases"/>
    <property type="match status" value="1"/>
</dbReference>
<evidence type="ECO:0000256" key="9">
    <source>
        <dbReference type="PROSITE-ProRule" id="PRU00560"/>
    </source>
</evidence>
<evidence type="ECO:0000313" key="11">
    <source>
        <dbReference type="EMBL" id="RMP75950.1"/>
    </source>
</evidence>
<dbReference type="InterPro" id="IPR014017">
    <property type="entry name" value="DNA_helicase_UvrD-like_C"/>
</dbReference>
<organism evidence="11 12">
    <name type="scientific">Pseudomonas syringae pv. actinidiae</name>
    <dbReference type="NCBI Taxonomy" id="103796"/>
    <lineage>
        <taxon>Bacteria</taxon>
        <taxon>Pseudomonadati</taxon>
        <taxon>Pseudomonadota</taxon>
        <taxon>Gammaproteobacteria</taxon>
        <taxon>Pseudomonadales</taxon>
        <taxon>Pseudomonadaceae</taxon>
        <taxon>Pseudomonas</taxon>
        <taxon>Pseudomonas syringae</taxon>
    </lineage>
</organism>
<proteinExistence type="predicted"/>
<keyword evidence="3 9" id="KW-0347">Helicase</keyword>
<dbReference type="EC" id="5.6.2.4" evidence="7"/>
<sequence>MTRGCAATLKSIAVLSFCQSSKVKLRTRRLALPEHFFLRAFLDRRRSFASVLQVHAGAHWSLANCLNDACARLAFCSAADARWYTRMKICAFLDVTYQARSSNNCKLACNKLKRAQEFRSSGQVCFGMRLDLYAAGTFQSQSQSPFYQQVLWLVRHDSFATPLQLRRWVSGTENMLVLQPHKATAEQLPIISGTRMGIEVIRGAAGSGKTTTALLRLESLAHTFIARRRRLEVQKPVKVLVITFNRTLAGYVEQLATVQLENIQDVTYSVSTFAAWSSNALGDPQIIDDNVRESMLRRASAQIRLPPDFALSEMEYIIGRFEKGNRQDYIAQERTGRGASPAVPRTMRPDLLAAIEKYEDELSSYMGGGYQDWGSLCDKMLKLDSLEYDVVIIDEAQDFSANQIRALKHHLATPHCFTLVIDTAQRLYPRGFTWAETGLDMQTCVYHRLKVNHRNSKQIADFARGILEGLQIDDDGTLPELNATVKEGELPVVIKGKYGQQLAYAVDWIKEYVDLETETVAFLKPRGKGWFDDTKKGLDAAGLEYFDLTRCRNWPSGGGNVALCTMNSAKGLEFDHVIVLGLSGKNTPHGVDQEDDELLRLRRLLGMALGRAKKTVMVGYKPGEESDLISFFKPGTFLEISL</sequence>
<keyword evidence="4 9" id="KW-0067">ATP-binding</keyword>
<dbReference type="GO" id="GO:0005524">
    <property type="term" value="F:ATP binding"/>
    <property type="evidence" value="ECO:0007669"/>
    <property type="project" value="UniProtKB-UniRule"/>
</dbReference>
<dbReference type="PANTHER" id="PTHR11070:SF45">
    <property type="entry name" value="DNA 3'-5' HELICASE"/>
    <property type="match status" value="1"/>
</dbReference>
<keyword evidence="1 9" id="KW-0547">Nucleotide-binding</keyword>